<dbReference type="PANTHER" id="PTHR31751">
    <property type="entry name" value="SI:CH211-108C17.2-RELATED-RELATED"/>
    <property type="match status" value="1"/>
</dbReference>
<evidence type="ECO:0000313" key="2">
    <source>
        <dbReference type="Proteomes" id="UP000515129"/>
    </source>
</evidence>
<feature type="compositionally biased region" description="Acidic residues" evidence="1">
    <location>
        <begin position="42"/>
        <end position="54"/>
    </location>
</feature>
<dbReference type="RefSeq" id="XP_026111591.1">
    <property type="nucleotide sequence ID" value="XM_026255806.1"/>
</dbReference>
<feature type="region of interest" description="Disordered" evidence="1">
    <location>
        <begin position="91"/>
        <end position="113"/>
    </location>
</feature>
<name>A0A6P6NSV3_CARAU</name>
<accession>A0A6P6NSV3</accession>
<organism evidence="2 3">
    <name type="scientific">Carassius auratus</name>
    <name type="common">Goldfish</name>
    <dbReference type="NCBI Taxonomy" id="7957"/>
    <lineage>
        <taxon>Eukaryota</taxon>
        <taxon>Metazoa</taxon>
        <taxon>Chordata</taxon>
        <taxon>Craniata</taxon>
        <taxon>Vertebrata</taxon>
        <taxon>Euteleostomi</taxon>
        <taxon>Actinopterygii</taxon>
        <taxon>Neopterygii</taxon>
        <taxon>Teleostei</taxon>
        <taxon>Ostariophysi</taxon>
        <taxon>Cypriniformes</taxon>
        <taxon>Cyprinidae</taxon>
        <taxon>Cyprininae</taxon>
        <taxon>Carassius</taxon>
    </lineage>
</organism>
<dbReference type="PANTHER" id="PTHR31751:SF7">
    <property type="entry name" value="THAP-TYPE DOMAIN-CONTAINING PROTEIN"/>
    <property type="match status" value="1"/>
</dbReference>
<dbReference type="GeneID" id="113088737"/>
<protein>
    <submittedName>
        <fullName evidence="3">Uncharacterized protein LOC113088737</fullName>
    </submittedName>
</protein>
<feature type="compositionally biased region" description="Low complexity" evidence="1">
    <location>
        <begin position="98"/>
        <end position="109"/>
    </location>
</feature>
<dbReference type="OrthoDB" id="6155112at2759"/>
<sequence length="429" mass="47976">MVKDKHTSEKASKGSAGVEELARLECRIDWAVNPPPVKASDTDDEEQDSSDEEYIPPLSLQLGGALPNVPNFDALPVIGLEETVHDLTADFESEPSTDPDSSTASPADSNVPTVQKAEDIVGAKASIVYDDCLKYLAAFVTPPVKQCTAINVTGATCQHHPPFLVNIKGKGTASMLEWSCADGHIVWRWVSQPLMKYGLQAGDFMLSTNILLSGNNYAKIALLFRFMNMGIFGPNYFFSIQDTYCVDSIKNYWMEKRADVIARLQDKDVVVLADGRNDTPGHCAQYCSYTTMENDTLEIISVVTVDKRQTDRRSAMMEKEAFILTMDQLVTEVKLVEICTDAHSQIGAMMDPVKGRYKDHRIHHSLDMWHGAKNLAKKIAAAAQVKELSVLILWLKDIVNHFWWCCKTADSYEEFLLYCENINSKWYPL</sequence>
<dbReference type="Proteomes" id="UP000515129">
    <property type="component" value="Unplaced"/>
</dbReference>
<evidence type="ECO:0000256" key="1">
    <source>
        <dbReference type="SAM" id="MobiDB-lite"/>
    </source>
</evidence>
<feature type="region of interest" description="Disordered" evidence="1">
    <location>
        <begin position="29"/>
        <end position="58"/>
    </location>
</feature>
<reference evidence="3" key="1">
    <citation type="submission" date="2025-08" db="UniProtKB">
        <authorList>
            <consortium name="RefSeq"/>
        </authorList>
    </citation>
    <scope>IDENTIFICATION</scope>
    <source>
        <strain evidence="3">Wakin</strain>
        <tissue evidence="3">Muscle</tissue>
    </source>
</reference>
<gene>
    <name evidence="3" type="primary">LOC113088737</name>
</gene>
<keyword evidence="2" id="KW-1185">Reference proteome</keyword>
<dbReference type="KEGG" id="caua:113088737"/>
<evidence type="ECO:0000313" key="3">
    <source>
        <dbReference type="RefSeq" id="XP_026111591.1"/>
    </source>
</evidence>
<proteinExistence type="predicted"/>
<dbReference type="AlphaFoldDB" id="A0A6P6NSV3"/>